<evidence type="ECO:0000256" key="1">
    <source>
        <dbReference type="SAM" id="MobiDB-lite"/>
    </source>
</evidence>
<reference evidence="4" key="1">
    <citation type="journal article" date="2022" name="bioRxiv">
        <title>Genomics of Preaxostyla Flagellates Illuminates Evolutionary Transitions and the Path Towards Mitochondrial Loss.</title>
        <authorList>
            <person name="Novak L.V.F."/>
            <person name="Treitli S.C."/>
            <person name="Pyrih J."/>
            <person name="Halakuc P."/>
            <person name="Pipaliya S.V."/>
            <person name="Vacek V."/>
            <person name="Brzon O."/>
            <person name="Soukal P."/>
            <person name="Eme L."/>
            <person name="Dacks J.B."/>
            <person name="Karnkowska A."/>
            <person name="Elias M."/>
            <person name="Hampl V."/>
        </authorList>
    </citation>
    <scope>NUCLEOTIDE SEQUENCE</scope>
    <source>
        <strain evidence="4">RCP-MX</strain>
    </source>
</reference>
<dbReference type="EMBL" id="JAPMOS010000022">
    <property type="protein sequence ID" value="KAJ4459167.1"/>
    <property type="molecule type" value="Genomic_DNA"/>
</dbReference>
<gene>
    <name evidence="4" type="ORF">PAPYR_4971</name>
</gene>
<dbReference type="SFLD" id="SFLDG01205">
    <property type="entry name" value="AMPS.1"/>
    <property type="match status" value="1"/>
</dbReference>
<dbReference type="InterPro" id="IPR040079">
    <property type="entry name" value="Glutathione_S-Trfase"/>
</dbReference>
<dbReference type="SFLD" id="SFLDG00363">
    <property type="entry name" value="AMPS_(cytGST):_Alpha-__Mu-__Pi"/>
    <property type="match status" value="1"/>
</dbReference>
<dbReference type="Pfam" id="PF02798">
    <property type="entry name" value="GST_N"/>
    <property type="match status" value="1"/>
</dbReference>
<name>A0ABQ8UN82_9EUKA</name>
<dbReference type="PROSITE" id="PS50404">
    <property type="entry name" value="GST_NTER"/>
    <property type="match status" value="1"/>
</dbReference>
<feature type="domain" description="GST N-terminal" evidence="2">
    <location>
        <begin position="372"/>
        <end position="449"/>
    </location>
</feature>
<dbReference type="InterPro" id="IPR004046">
    <property type="entry name" value="GST_C"/>
</dbReference>
<dbReference type="PANTHER" id="PTHR11571">
    <property type="entry name" value="GLUTATHIONE S-TRANSFERASE"/>
    <property type="match status" value="1"/>
</dbReference>
<feature type="domain" description="GST C-terminal" evidence="3">
    <location>
        <begin position="451"/>
        <end position="565"/>
    </location>
</feature>
<dbReference type="SUPFAM" id="SSF52833">
    <property type="entry name" value="Thioredoxin-like"/>
    <property type="match status" value="1"/>
</dbReference>
<dbReference type="SUPFAM" id="SSF47616">
    <property type="entry name" value="GST C-terminal domain-like"/>
    <property type="match status" value="1"/>
</dbReference>
<dbReference type="InterPro" id="IPR004045">
    <property type="entry name" value="Glutathione_S-Trfase_N"/>
</dbReference>
<dbReference type="InterPro" id="IPR036282">
    <property type="entry name" value="Glutathione-S-Trfase_C_sf"/>
</dbReference>
<evidence type="ECO:0000313" key="4">
    <source>
        <dbReference type="EMBL" id="KAJ4459167.1"/>
    </source>
</evidence>
<dbReference type="Gene3D" id="3.40.30.10">
    <property type="entry name" value="Glutaredoxin"/>
    <property type="match status" value="1"/>
</dbReference>
<dbReference type="Proteomes" id="UP001141327">
    <property type="component" value="Unassembled WGS sequence"/>
</dbReference>
<proteinExistence type="predicted"/>
<evidence type="ECO:0000313" key="5">
    <source>
        <dbReference type="Proteomes" id="UP001141327"/>
    </source>
</evidence>
<protein>
    <submittedName>
        <fullName evidence="4">Glutathione S-transferase</fullName>
    </submittedName>
</protein>
<dbReference type="InterPro" id="IPR050213">
    <property type="entry name" value="GST_superfamily"/>
</dbReference>
<dbReference type="Pfam" id="PF14497">
    <property type="entry name" value="GST_C_3"/>
    <property type="match status" value="1"/>
</dbReference>
<dbReference type="Gene3D" id="1.20.1050.10">
    <property type="match status" value="1"/>
</dbReference>
<dbReference type="PROSITE" id="PS50405">
    <property type="entry name" value="GST_CTER"/>
    <property type="match status" value="1"/>
</dbReference>
<comment type="caution">
    <text evidence="4">The sequence shown here is derived from an EMBL/GenBank/DDBJ whole genome shotgun (WGS) entry which is preliminary data.</text>
</comment>
<dbReference type="InterPro" id="IPR036249">
    <property type="entry name" value="Thioredoxin-like_sf"/>
</dbReference>
<dbReference type="CDD" id="cd03039">
    <property type="entry name" value="GST_N_Sigma_like"/>
    <property type="match status" value="1"/>
</dbReference>
<dbReference type="InterPro" id="IPR010987">
    <property type="entry name" value="Glutathione-S-Trfase_C-like"/>
</dbReference>
<dbReference type="SFLD" id="SFLDS00019">
    <property type="entry name" value="Glutathione_Transferase_(cytos"/>
    <property type="match status" value="1"/>
</dbReference>
<evidence type="ECO:0000259" key="2">
    <source>
        <dbReference type="PROSITE" id="PS50404"/>
    </source>
</evidence>
<organism evidence="4 5">
    <name type="scientific">Paratrimastix pyriformis</name>
    <dbReference type="NCBI Taxonomy" id="342808"/>
    <lineage>
        <taxon>Eukaryota</taxon>
        <taxon>Metamonada</taxon>
        <taxon>Preaxostyla</taxon>
        <taxon>Paratrimastigidae</taxon>
        <taxon>Paratrimastix</taxon>
    </lineage>
</organism>
<keyword evidence="5" id="KW-1185">Reference proteome</keyword>
<evidence type="ECO:0000259" key="3">
    <source>
        <dbReference type="PROSITE" id="PS50405"/>
    </source>
</evidence>
<feature type="region of interest" description="Disordered" evidence="1">
    <location>
        <begin position="120"/>
        <end position="154"/>
    </location>
</feature>
<feature type="compositionally biased region" description="Pro residues" evidence="1">
    <location>
        <begin position="120"/>
        <end position="130"/>
    </location>
</feature>
<accession>A0ABQ8UN82</accession>
<sequence>MRTQLEAANGAVRSEQQARAALHEDLRGAVLRGVCALNNEAISVLQRRIGVLNTGAPPQPPSGLPPVLLGAETLSSATSSSTAEAAAGPLRGIVTTIGPDDMPSMSAPGPVRGPLPRVPVIAPPPAPGAPPRTSQPFTPPTPTQEVPAPEAVGSPPLVMSLRATQPSPVGISTSAPEQEALGQTAAPVPMPPGSAPQPAVVPRVPQPIAELSATQPAPTEGQYFAMVWLALLRFSYDGFFSTLPPHSPPQGRMSMSSLGPDQAYPPISAATRPPLPPPRSATWSESAPVPAPPVFAALPCLPQNHDPFAGAREQPPQELSFPPGCRNWAMQQLDDGLIRDEFRKGVGKVLDAHEIQMTDECLSNRAPIFTMSKPVLVYFAGRGRAEAIRLCLAEAGVEYEDQRLAHEAWPAMKPTLPFGQLPALHIDGTIIAQSMACVRYVAHKYGLVPADPVQAGRCDMICEAVEDLMGQFYKANMGAATDADKTKFRTETLPAWLTHFDQILGEKPYMMGAFSYADLVIFNYLHGMTEPAALDAFPHLKAFVERVAARPKIAEWIAKRPQSQF</sequence>